<keyword evidence="4 6" id="KW-1133">Transmembrane helix</keyword>
<keyword evidence="7" id="KW-0808">Transferase</keyword>
<dbReference type="EMBL" id="FNNJ01000002">
    <property type="protein sequence ID" value="SDW93587.1"/>
    <property type="molecule type" value="Genomic_DNA"/>
</dbReference>
<dbReference type="InterPro" id="IPR050475">
    <property type="entry name" value="Prenyltransferase_related"/>
</dbReference>
<name>A0A1H2XL87_9FLAO</name>
<comment type="subcellular location">
    <subcellularLocation>
        <location evidence="1">Membrane</location>
        <topology evidence="1">Multi-pass membrane protein</topology>
    </subcellularLocation>
</comment>
<dbReference type="OrthoDB" id="9811562at2"/>
<feature type="transmembrane region" description="Helical" evidence="6">
    <location>
        <begin position="42"/>
        <end position="61"/>
    </location>
</feature>
<feature type="transmembrane region" description="Helical" evidence="6">
    <location>
        <begin position="223"/>
        <end position="243"/>
    </location>
</feature>
<feature type="transmembrane region" description="Helical" evidence="6">
    <location>
        <begin position="138"/>
        <end position="159"/>
    </location>
</feature>
<evidence type="ECO:0000256" key="3">
    <source>
        <dbReference type="ARBA" id="ARBA00022692"/>
    </source>
</evidence>
<feature type="transmembrane region" description="Helical" evidence="6">
    <location>
        <begin position="249"/>
        <end position="269"/>
    </location>
</feature>
<dbReference type="STRING" id="762486.SAMN05444411_102503"/>
<dbReference type="InterPro" id="IPR000537">
    <property type="entry name" value="UbiA_prenyltransferase"/>
</dbReference>
<evidence type="ECO:0000256" key="2">
    <source>
        <dbReference type="ARBA" id="ARBA00022475"/>
    </source>
</evidence>
<dbReference type="PANTHER" id="PTHR42723:SF1">
    <property type="entry name" value="CHLOROPHYLL SYNTHASE, CHLOROPLASTIC"/>
    <property type="match status" value="1"/>
</dbReference>
<keyword evidence="8" id="KW-1185">Reference proteome</keyword>
<dbReference type="Gene3D" id="1.20.120.1780">
    <property type="entry name" value="UbiA prenyltransferase"/>
    <property type="match status" value="1"/>
</dbReference>
<dbReference type="RefSeq" id="WP_090121685.1">
    <property type="nucleotide sequence ID" value="NZ_FNNJ01000002.1"/>
</dbReference>
<evidence type="ECO:0000256" key="6">
    <source>
        <dbReference type="SAM" id="Phobius"/>
    </source>
</evidence>
<evidence type="ECO:0000256" key="1">
    <source>
        <dbReference type="ARBA" id="ARBA00004141"/>
    </source>
</evidence>
<feature type="transmembrane region" description="Helical" evidence="6">
    <location>
        <begin position="12"/>
        <end position="30"/>
    </location>
</feature>
<dbReference type="PANTHER" id="PTHR42723">
    <property type="entry name" value="CHLOROPHYLL SYNTHASE"/>
    <property type="match status" value="1"/>
</dbReference>
<evidence type="ECO:0000313" key="8">
    <source>
        <dbReference type="Proteomes" id="UP000199595"/>
    </source>
</evidence>
<evidence type="ECO:0000256" key="4">
    <source>
        <dbReference type="ARBA" id="ARBA00022989"/>
    </source>
</evidence>
<dbReference type="Pfam" id="PF01040">
    <property type="entry name" value="UbiA"/>
    <property type="match status" value="1"/>
</dbReference>
<keyword evidence="2" id="KW-1003">Cell membrane</keyword>
<keyword evidence="3 6" id="KW-0812">Transmembrane</keyword>
<dbReference type="CDD" id="cd13961">
    <property type="entry name" value="PT_UbiA_DGGGPS"/>
    <property type="match status" value="1"/>
</dbReference>
<sequence length="302" mass="34824">MSVAVFFNLIRYKNLLLLIYFQLLIKYLLFPAFNIVEVFSSIQFIIFLLALVCITAAGNIINDIFDVEIDKVNKPNTYIVSRLISKEKAKRLYLFVNSIGVISGIYLSLNIQKPQYSFIFITVSLLLYYYSKKIKGTLLLGNIIVSFLIALSVYLLAIFNISNKTLIENSLYVKIILLLYTIFAFFINFSREIIKDIQDIIGDYKLKLNTLPISIGIKRSKSIIAISCFIVLSLLLFLTLTFAEYYKYTFLYLLLFSFLPLFYISIQILKSTTNKDFKKISLLLKIIMLFGVSSIILLSFKL</sequence>
<evidence type="ECO:0000256" key="5">
    <source>
        <dbReference type="ARBA" id="ARBA00023136"/>
    </source>
</evidence>
<feature type="transmembrane region" description="Helical" evidence="6">
    <location>
        <begin position="281"/>
        <end position="300"/>
    </location>
</feature>
<gene>
    <name evidence="7" type="ORF">SAMN05444411_102503</name>
</gene>
<feature type="transmembrane region" description="Helical" evidence="6">
    <location>
        <begin position="115"/>
        <end position="131"/>
    </location>
</feature>
<dbReference type="GO" id="GO:0016020">
    <property type="term" value="C:membrane"/>
    <property type="evidence" value="ECO:0007669"/>
    <property type="project" value="UniProtKB-SubCell"/>
</dbReference>
<keyword evidence="5 6" id="KW-0472">Membrane</keyword>
<organism evidence="7 8">
    <name type="scientific">Lutibacter oricola</name>
    <dbReference type="NCBI Taxonomy" id="762486"/>
    <lineage>
        <taxon>Bacteria</taxon>
        <taxon>Pseudomonadati</taxon>
        <taxon>Bacteroidota</taxon>
        <taxon>Flavobacteriia</taxon>
        <taxon>Flavobacteriales</taxon>
        <taxon>Flavobacteriaceae</taxon>
        <taxon>Lutibacter</taxon>
    </lineage>
</organism>
<reference evidence="7 8" key="1">
    <citation type="submission" date="2016-10" db="EMBL/GenBank/DDBJ databases">
        <authorList>
            <person name="de Groot N.N."/>
        </authorList>
    </citation>
    <scope>NUCLEOTIDE SEQUENCE [LARGE SCALE GENOMIC DNA]</scope>
    <source>
        <strain evidence="7 8">DSM 24956</strain>
    </source>
</reference>
<feature type="transmembrane region" description="Helical" evidence="6">
    <location>
        <begin position="171"/>
        <end position="189"/>
    </location>
</feature>
<dbReference type="Gene3D" id="1.10.357.140">
    <property type="entry name" value="UbiA prenyltransferase"/>
    <property type="match status" value="1"/>
</dbReference>
<protein>
    <submittedName>
        <fullName evidence="7">4-hydroxybenzoate polyprenyltransferase</fullName>
    </submittedName>
</protein>
<dbReference type="AlphaFoldDB" id="A0A1H2XL87"/>
<dbReference type="GO" id="GO:0016765">
    <property type="term" value="F:transferase activity, transferring alkyl or aryl (other than methyl) groups"/>
    <property type="evidence" value="ECO:0007669"/>
    <property type="project" value="InterPro"/>
</dbReference>
<feature type="transmembrane region" description="Helical" evidence="6">
    <location>
        <begin position="92"/>
        <end position="109"/>
    </location>
</feature>
<proteinExistence type="predicted"/>
<dbReference type="Proteomes" id="UP000199595">
    <property type="component" value="Unassembled WGS sequence"/>
</dbReference>
<accession>A0A1H2XL87</accession>
<dbReference type="InterPro" id="IPR044878">
    <property type="entry name" value="UbiA_sf"/>
</dbReference>
<evidence type="ECO:0000313" key="7">
    <source>
        <dbReference type="EMBL" id="SDW93587.1"/>
    </source>
</evidence>